<feature type="transmembrane region" description="Helical" evidence="8">
    <location>
        <begin position="367"/>
        <end position="386"/>
    </location>
</feature>
<feature type="transmembrane region" description="Helical" evidence="8">
    <location>
        <begin position="164"/>
        <end position="185"/>
    </location>
</feature>
<sequence length="626" mass="65481">MDATADGSREALADGSGDAAERADRSGTPRSADPRGTPRRAASARWFERHAIGLLGVATALVLAVVFYYPVLTVFADAVRVGGEWTPDVVADVLTDPFYFGALAPVFAGEFGDVAAVAADTPLGLFGFTAYQALLSTIASVLLGLPGAYVLSRYEFPGRRTLRSLTILPFVMPSIMVAIGFVAFFGTNGPLNDLLAALGVGRVNLLFTLEAIVVAHAFYNAPLVARVTTAAWESVDARMVETARSLGANPWRAFRDVLAPQLLPAVLTGALLTFVFTFMSFPIVLALGGFRLATVEVWVYSLVQELEYAEAATLAVAETVVSLALTYAYLRYEARQSGGGRAANPPPRKRLLPESPSALAALERAGVVAYALVVAVVFVGPIATMVTESLTGPNGITLQYYQFLVQRQVEGASFQTKPGVAVRNSLLFGVAALLVALPMGVTVSVLTSRGGERGRLADAAAMAPLAVSGVVVGLGMLRGLVFGVELFGHRLQVTGPVAIVAAHAVAAYPFVVRNVSPLLAGVDRSVVESARALGATRVRALLDVELPLVASGVAAGAAFAFAISIGEFDSTVILATGSSSYTMPVAVERYIGNRTLGPATAMGTVLLVVTSLSFVVVDRLGGRWEA</sequence>
<reference evidence="11 12" key="1">
    <citation type="journal article" date="2019" name="Int. J. Syst. Evol. Microbiol.">
        <title>The Global Catalogue of Microorganisms (GCM) 10K type strain sequencing project: providing services to taxonomists for standard genome sequencing and annotation.</title>
        <authorList>
            <consortium name="The Broad Institute Genomics Platform"/>
            <consortium name="The Broad Institute Genome Sequencing Center for Infectious Disease"/>
            <person name="Wu L."/>
            <person name="Ma J."/>
        </authorList>
    </citation>
    <scope>NUCLEOTIDE SEQUENCE [LARGE SCALE GENOMIC DNA]</scope>
    <source>
        <strain evidence="11 12">XZYJ18</strain>
    </source>
</reference>
<feature type="transmembrane region" description="Helical" evidence="8">
    <location>
        <begin position="308"/>
        <end position="330"/>
    </location>
</feature>
<organism evidence="11 12">
    <name type="scientific">Halorussus aquaticus</name>
    <dbReference type="NCBI Taxonomy" id="2953748"/>
    <lineage>
        <taxon>Archaea</taxon>
        <taxon>Methanobacteriati</taxon>
        <taxon>Methanobacteriota</taxon>
        <taxon>Stenosarchaea group</taxon>
        <taxon>Halobacteria</taxon>
        <taxon>Halobacteriales</taxon>
        <taxon>Haladaptataceae</taxon>
        <taxon>Halorussus</taxon>
    </lineage>
</organism>
<evidence type="ECO:0000256" key="2">
    <source>
        <dbReference type="ARBA" id="ARBA00022448"/>
    </source>
</evidence>
<feature type="domain" description="ABC transmembrane type-1" evidence="10">
    <location>
        <begin position="126"/>
        <end position="329"/>
    </location>
</feature>
<evidence type="ECO:0000256" key="9">
    <source>
        <dbReference type="SAM" id="MobiDB-lite"/>
    </source>
</evidence>
<keyword evidence="4" id="KW-0997">Cell inner membrane</keyword>
<comment type="similarity">
    <text evidence="8">Belongs to the binding-protein-dependent transport system permease family.</text>
</comment>
<proteinExistence type="inferred from homology"/>
<feature type="transmembrane region" description="Helical" evidence="8">
    <location>
        <begin position="493"/>
        <end position="511"/>
    </location>
</feature>
<evidence type="ECO:0000259" key="10">
    <source>
        <dbReference type="PROSITE" id="PS50928"/>
    </source>
</evidence>
<evidence type="ECO:0000256" key="5">
    <source>
        <dbReference type="ARBA" id="ARBA00022692"/>
    </source>
</evidence>
<dbReference type="Proteomes" id="UP001595945">
    <property type="component" value="Unassembled WGS sequence"/>
</dbReference>
<keyword evidence="7 8" id="KW-0472">Membrane</keyword>
<dbReference type="CDD" id="cd06261">
    <property type="entry name" value="TM_PBP2"/>
    <property type="match status" value="2"/>
</dbReference>
<feature type="transmembrane region" description="Helical" evidence="8">
    <location>
        <begin position="51"/>
        <end position="71"/>
    </location>
</feature>
<feature type="transmembrane region" description="Helical" evidence="8">
    <location>
        <begin position="197"/>
        <end position="219"/>
    </location>
</feature>
<keyword evidence="6 8" id="KW-1133">Transmembrane helix</keyword>
<evidence type="ECO:0000256" key="3">
    <source>
        <dbReference type="ARBA" id="ARBA00022475"/>
    </source>
</evidence>
<feature type="transmembrane region" description="Helical" evidence="8">
    <location>
        <begin position="546"/>
        <end position="565"/>
    </location>
</feature>
<dbReference type="SUPFAM" id="SSF161098">
    <property type="entry name" value="MetI-like"/>
    <property type="match status" value="2"/>
</dbReference>
<feature type="transmembrane region" description="Helical" evidence="8">
    <location>
        <begin position="130"/>
        <end position="152"/>
    </location>
</feature>
<dbReference type="InterPro" id="IPR000515">
    <property type="entry name" value="MetI-like"/>
</dbReference>
<accession>A0ABD5Q2Y5</accession>
<evidence type="ECO:0000256" key="8">
    <source>
        <dbReference type="RuleBase" id="RU363032"/>
    </source>
</evidence>
<feature type="transmembrane region" description="Helical" evidence="8">
    <location>
        <begin position="599"/>
        <end position="617"/>
    </location>
</feature>
<dbReference type="Pfam" id="PF00528">
    <property type="entry name" value="BPD_transp_1"/>
    <property type="match status" value="2"/>
</dbReference>
<evidence type="ECO:0000256" key="1">
    <source>
        <dbReference type="ARBA" id="ARBA00004429"/>
    </source>
</evidence>
<keyword evidence="12" id="KW-1185">Reference proteome</keyword>
<evidence type="ECO:0000256" key="7">
    <source>
        <dbReference type="ARBA" id="ARBA00023136"/>
    </source>
</evidence>
<feature type="transmembrane region" description="Helical" evidence="8">
    <location>
        <begin position="262"/>
        <end position="288"/>
    </location>
</feature>
<dbReference type="EMBL" id="JBHSHT010000001">
    <property type="protein sequence ID" value="MFC4824832.1"/>
    <property type="molecule type" value="Genomic_DNA"/>
</dbReference>
<feature type="transmembrane region" description="Helical" evidence="8">
    <location>
        <begin position="426"/>
        <end position="447"/>
    </location>
</feature>
<dbReference type="Gene3D" id="1.10.3720.10">
    <property type="entry name" value="MetI-like"/>
    <property type="match status" value="2"/>
</dbReference>
<dbReference type="GeneID" id="73044467"/>
<name>A0ABD5Q2Y5_9EURY</name>
<keyword evidence="3" id="KW-1003">Cell membrane</keyword>
<feature type="domain" description="ABC transmembrane type-1" evidence="10">
    <location>
        <begin position="422"/>
        <end position="617"/>
    </location>
</feature>
<comment type="subcellular location">
    <subcellularLocation>
        <location evidence="1">Cell inner membrane</location>
        <topology evidence="1">Multi-pass membrane protein</topology>
    </subcellularLocation>
    <subcellularLocation>
        <location evidence="8">Cell membrane</location>
        <topology evidence="8">Multi-pass membrane protein</topology>
    </subcellularLocation>
</comment>
<comment type="caution">
    <text evidence="11">The sequence shown here is derived from an EMBL/GenBank/DDBJ whole genome shotgun (WGS) entry which is preliminary data.</text>
</comment>
<evidence type="ECO:0000256" key="6">
    <source>
        <dbReference type="ARBA" id="ARBA00022989"/>
    </source>
</evidence>
<dbReference type="RefSeq" id="WP_379793584.1">
    <property type="nucleotide sequence ID" value="NZ_CP100400.1"/>
</dbReference>
<keyword evidence="5 8" id="KW-0812">Transmembrane</keyword>
<dbReference type="PROSITE" id="PS50928">
    <property type="entry name" value="ABC_TM1"/>
    <property type="match status" value="2"/>
</dbReference>
<evidence type="ECO:0000313" key="11">
    <source>
        <dbReference type="EMBL" id="MFC4824832.1"/>
    </source>
</evidence>
<feature type="region of interest" description="Disordered" evidence="9">
    <location>
        <begin position="1"/>
        <end position="39"/>
    </location>
</feature>
<feature type="transmembrane region" description="Helical" evidence="8">
    <location>
        <begin position="459"/>
        <end position="481"/>
    </location>
</feature>
<dbReference type="PANTHER" id="PTHR43357">
    <property type="entry name" value="INNER MEMBRANE ABC TRANSPORTER PERMEASE PROTEIN YDCV"/>
    <property type="match status" value="1"/>
</dbReference>
<dbReference type="GO" id="GO:0005886">
    <property type="term" value="C:plasma membrane"/>
    <property type="evidence" value="ECO:0007669"/>
    <property type="project" value="UniProtKB-SubCell"/>
</dbReference>
<protein>
    <submittedName>
        <fullName evidence="11">ABC transporter permease</fullName>
    </submittedName>
</protein>
<dbReference type="PANTHER" id="PTHR43357:SF4">
    <property type="entry name" value="INNER MEMBRANE ABC TRANSPORTER PERMEASE PROTEIN YDCV"/>
    <property type="match status" value="1"/>
</dbReference>
<evidence type="ECO:0000313" key="12">
    <source>
        <dbReference type="Proteomes" id="UP001595945"/>
    </source>
</evidence>
<keyword evidence="2 8" id="KW-0813">Transport</keyword>
<evidence type="ECO:0000256" key="4">
    <source>
        <dbReference type="ARBA" id="ARBA00022519"/>
    </source>
</evidence>
<gene>
    <name evidence="11" type="ORF">ACFO9K_11240</name>
</gene>
<dbReference type="InterPro" id="IPR035906">
    <property type="entry name" value="MetI-like_sf"/>
</dbReference>
<dbReference type="AlphaFoldDB" id="A0ABD5Q2Y5"/>